<dbReference type="PANTHER" id="PTHR46796:SF10">
    <property type="entry name" value="TRANSCRIPTIONAL ACTIVATOR FEAR"/>
    <property type="match status" value="1"/>
</dbReference>
<keyword evidence="1" id="KW-0805">Transcription regulation</keyword>
<evidence type="ECO:0000256" key="3">
    <source>
        <dbReference type="ARBA" id="ARBA00023163"/>
    </source>
</evidence>
<accession>A0A368LIW6</accession>
<organism evidence="5 6">
    <name type="scientific">Vibrio casei</name>
    <dbReference type="NCBI Taxonomy" id="673372"/>
    <lineage>
        <taxon>Bacteria</taxon>
        <taxon>Pseudomonadati</taxon>
        <taxon>Pseudomonadota</taxon>
        <taxon>Gammaproteobacteria</taxon>
        <taxon>Vibrionales</taxon>
        <taxon>Vibrionaceae</taxon>
        <taxon>Vibrio</taxon>
    </lineage>
</organism>
<sequence>MISDRLSIRSYISQLRQHKHDYHQIVLPLQGVIEMQVGEFDGKVSVGDAIVIHAGLNHAFSADEAARFLVVDLSQLPPNLCHAQTKKFLLSPATLAYVQFAGLQLMSKTNVHLENAMCGMLLQLLEQQGQQLRIDPRIASVISEIQQDISQNWSVERLAKLSFLSPTQFKTVFKSNLGQTSQQFVLQLRMEKAKALLTHTDLPVQLIGEKVGFSNPSAFTRRFSQFFGLSPKSYR</sequence>
<evidence type="ECO:0000256" key="1">
    <source>
        <dbReference type="ARBA" id="ARBA00023015"/>
    </source>
</evidence>
<dbReference type="OrthoDB" id="5740883at2"/>
<dbReference type="EMBL" id="QPGL01000002">
    <property type="protein sequence ID" value="RCS70690.1"/>
    <property type="molecule type" value="Genomic_DNA"/>
</dbReference>
<comment type="caution">
    <text evidence="5">The sequence shown here is derived from an EMBL/GenBank/DDBJ whole genome shotgun (WGS) entry which is preliminary data.</text>
</comment>
<dbReference type="GeneID" id="303190200"/>
<feature type="domain" description="HTH araC/xylS-type" evidence="4">
    <location>
        <begin position="139"/>
        <end position="235"/>
    </location>
</feature>
<evidence type="ECO:0000313" key="6">
    <source>
        <dbReference type="Proteomes" id="UP000252479"/>
    </source>
</evidence>
<dbReference type="AlphaFoldDB" id="A0A368LIW6"/>
<dbReference type="Gene3D" id="2.60.120.10">
    <property type="entry name" value="Jelly Rolls"/>
    <property type="match status" value="1"/>
</dbReference>
<dbReference type="SUPFAM" id="SSF46689">
    <property type="entry name" value="Homeodomain-like"/>
    <property type="match status" value="1"/>
</dbReference>
<dbReference type="SMART" id="SM00342">
    <property type="entry name" value="HTH_ARAC"/>
    <property type="match status" value="1"/>
</dbReference>
<protein>
    <submittedName>
        <fullName evidence="5">AraC family transcriptional regulator</fullName>
    </submittedName>
</protein>
<dbReference type="InterPro" id="IPR009057">
    <property type="entry name" value="Homeodomain-like_sf"/>
</dbReference>
<evidence type="ECO:0000259" key="4">
    <source>
        <dbReference type="PROSITE" id="PS01124"/>
    </source>
</evidence>
<proteinExistence type="predicted"/>
<reference evidence="5 6" key="1">
    <citation type="journal article" date="2017" name="Elife">
        <title>Extensive horizontal gene transfer in cheese-associated bacteria.</title>
        <authorList>
            <person name="Bonham K.S."/>
            <person name="Wolfe B.E."/>
            <person name="Dutton R.J."/>
        </authorList>
    </citation>
    <scope>NUCLEOTIDE SEQUENCE [LARGE SCALE GENOMIC DNA]</scope>
    <source>
        <strain evidence="5 6">JB196</strain>
    </source>
</reference>
<dbReference type="SUPFAM" id="SSF51182">
    <property type="entry name" value="RmlC-like cupins"/>
    <property type="match status" value="1"/>
</dbReference>
<keyword evidence="6" id="KW-1185">Reference proteome</keyword>
<dbReference type="PROSITE" id="PS01124">
    <property type="entry name" value="HTH_ARAC_FAMILY_2"/>
    <property type="match status" value="1"/>
</dbReference>
<dbReference type="PANTHER" id="PTHR46796">
    <property type="entry name" value="HTH-TYPE TRANSCRIPTIONAL ACTIVATOR RHAS-RELATED"/>
    <property type="match status" value="1"/>
</dbReference>
<gene>
    <name evidence="5" type="ORF">CIK83_14840</name>
</gene>
<keyword evidence="2" id="KW-0238">DNA-binding</keyword>
<name>A0A368LIW6_9VIBR</name>
<dbReference type="Pfam" id="PF07883">
    <property type="entry name" value="Cupin_2"/>
    <property type="match status" value="1"/>
</dbReference>
<keyword evidence="3" id="KW-0804">Transcription</keyword>
<dbReference type="InterPro" id="IPR011051">
    <property type="entry name" value="RmlC_Cupin_sf"/>
</dbReference>
<dbReference type="Pfam" id="PF12833">
    <property type="entry name" value="HTH_18"/>
    <property type="match status" value="1"/>
</dbReference>
<dbReference type="GO" id="GO:0003700">
    <property type="term" value="F:DNA-binding transcription factor activity"/>
    <property type="evidence" value="ECO:0007669"/>
    <property type="project" value="InterPro"/>
</dbReference>
<dbReference type="GO" id="GO:0043565">
    <property type="term" value="F:sequence-specific DNA binding"/>
    <property type="evidence" value="ECO:0007669"/>
    <property type="project" value="InterPro"/>
</dbReference>
<dbReference type="InterPro" id="IPR050204">
    <property type="entry name" value="AraC_XylS_family_regulators"/>
</dbReference>
<dbReference type="InterPro" id="IPR020449">
    <property type="entry name" value="Tscrpt_reg_AraC-type_HTH"/>
</dbReference>
<evidence type="ECO:0000313" key="5">
    <source>
        <dbReference type="EMBL" id="RCS70690.1"/>
    </source>
</evidence>
<dbReference type="PRINTS" id="PR00032">
    <property type="entry name" value="HTHARAC"/>
</dbReference>
<dbReference type="InterPro" id="IPR013096">
    <property type="entry name" value="Cupin_2"/>
</dbReference>
<dbReference type="InterPro" id="IPR014710">
    <property type="entry name" value="RmlC-like_jellyroll"/>
</dbReference>
<dbReference type="Proteomes" id="UP000252479">
    <property type="component" value="Unassembled WGS sequence"/>
</dbReference>
<dbReference type="InterPro" id="IPR018060">
    <property type="entry name" value="HTH_AraC"/>
</dbReference>
<dbReference type="RefSeq" id="WP_086960015.1">
    <property type="nucleotide sequence ID" value="NZ_AP018681.1"/>
</dbReference>
<dbReference type="Gene3D" id="1.10.10.60">
    <property type="entry name" value="Homeodomain-like"/>
    <property type="match status" value="2"/>
</dbReference>
<evidence type="ECO:0000256" key="2">
    <source>
        <dbReference type="ARBA" id="ARBA00023125"/>
    </source>
</evidence>